<feature type="compositionally biased region" description="Polar residues" evidence="6">
    <location>
        <begin position="1552"/>
        <end position="1568"/>
    </location>
</feature>
<dbReference type="Proteomes" id="UP001152759">
    <property type="component" value="Chromosome 4"/>
</dbReference>
<feature type="compositionally biased region" description="Basic residues" evidence="6">
    <location>
        <begin position="2073"/>
        <end position="2088"/>
    </location>
</feature>
<evidence type="ECO:0000313" key="9">
    <source>
        <dbReference type="Proteomes" id="UP001152759"/>
    </source>
</evidence>
<feature type="compositionally biased region" description="Basic and acidic residues" evidence="6">
    <location>
        <begin position="334"/>
        <end position="343"/>
    </location>
</feature>
<feature type="compositionally biased region" description="Polar residues" evidence="6">
    <location>
        <begin position="274"/>
        <end position="298"/>
    </location>
</feature>
<feature type="compositionally biased region" description="Basic and acidic residues" evidence="6">
    <location>
        <begin position="1381"/>
        <end position="1396"/>
    </location>
</feature>
<feature type="compositionally biased region" description="Polar residues" evidence="6">
    <location>
        <begin position="3246"/>
        <end position="3256"/>
    </location>
</feature>
<feature type="compositionally biased region" description="Basic and acidic residues" evidence="6">
    <location>
        <begin position="352"/>
        <end position="362"/>
    </location>
</feature>
<feature type="compositionally biased region" description="Polar residues" evidence="6">
    <location>
        <begin position="2022"/>
        <end position="2043"/>
    </location>
</feature>
<feature type="compositionally biased region" description="Polar residues" evidence="6">
    <location>
        <begin position="1272"/>
        <end position="1283"/>
    </location>
</feature>
<feature type="compositionally biased region" description="Polar residues" evidence="6">
    <location>
        <begin position="1770"/>
        <end position="1779"/>
    </location>
</feature>
<dbReference type="PROSITE" id="PS00028">
    <property type="entry name" value="ZINC_FINGER_C2H2_1"/>
    <property type="match status" value="6"/>
</dbReference>
<feature type="region of interest" description="Disordered" evidence="6">
    <location>
        <begin position="3246"/>
        <end position="3270"/>
    </location>
</feature>
<feature type="compositionally biased region" description="Basic residues" evidence="6">
    <location>
        <begin position="1652"/>
        <end position="1662"/>
    </location>
</feature>
<feature type="region of interest" description="Disordered" evidence="6">
    <location>
        <begin position="1889"/>
        <end position="1927"/>
    </location>
</feature>
<dbReference type="InterPro" id="IPR013087">
    <property type="entry name" value="Znf_C2H2_type"/>
</dbReference>
<feature type="compositionally biased region" description="Polar residues" evidence="6">
    <location>
        <begin position="437"/>
        <end position="469"/>
    </location>
</feature>
<feature type="compositionally biased region" description="Basic and acidic residues" evidence="6">
    <location>
        <begin position="557"/>
        <end position="566"/>
    </location>
</feature>
<feature type="compositionally biased region" description="Basic and acidic residues" evidence="6">
    <location>
        <begin position="1780"/>
        <end position="1806"/>
    </location>
</feature>
<feature type="compositionally biased region" description="Basic and acidic residues" evidence="6">
    <location>
        <begin position="1296"/>
        <end position="1306"/>
    </location>
</feature>
<feature type="domain" description="C2H2-type" evidence="7">
    <location>
        <begin position="4244"/>
        <end position="4274"/>
    </location>
</feature>
<feature type="compositionally biased region" description="Low complexity" evidence="6">
    <location>
        <begin position="1664"/>
        <end position="1684"/>
    </location>
</feature>
<feature type="compositionally biased region" description="Basic and acidic residues" evidence="6">
    <location>
        <begin position="1077"/>
        <end position="1086"/>
    </location>
</feature>
<proteinExistence type="predicted"/>
<feature type="region of interest" description="Disordered" evidence="6">
    <location>
        <begin position="4635"/>
        <end position="4664"/>
    </location>
</feature>
<dbReference type="GO" id="GO:0005634">
    <property type="term" value="C:nucleus"/>
    <property type="evidence" value="ECO:0007669"/>
    <property type="project" value="TreeGrafter"/>
</dbReference>
<feature type="region of interest" description="Disordered" evidence="6">
    <location>
        <begin position="1946"/>
        <end position="2043"/>
    </location>
</feature>
<dbReference type="PANTHER" id="PTHR24403:SF67">
    <property type="entry name" value="FI01116P-RELATED"/>
    <property type="match status" value="1"/>
</dbReference>
<feature type="compositionally biased region" description="Low complexity" evidence="6">
    <location>
        <begin position="197"/>
        <end position="216"/>
    </location>
</feature>
<feature type="compositionally biased region" description="Basic and acidic residues" evidence="6">
    <location>
        <begin position="1900"/>
        <end position="1914"/>
    </location>
</feature>
<evidence type="ECO:0000256" key="2">
    <source>
        <dbReference type="ARBA" id="ARBA00022737"/>
    </source>
</evidence>
<keyword evidence="9" id="KW-1185">Reference proteome</keyword>
<feature type="domain" description="C2H2-type" evidence="7">
    <location>
        <begin position="4798"/>
        <end position="4826"/>
    </location>
</feature>
<feature type="region of interest" description="Disordered" evidence="6">
    <location>
        <begin position="904"/>
        <end position="990"/>
    </location>
</feature>
<dbReference type="GO" id="GO:0010468">
    <property type="term" value="P:regulation of gene expression"/>
    <property type="evidence" value="ECO:0007669"/>
    <property type="project" value="TreeGrafter"/>
</dbReference>
<feature type="compositionally biased region" description="Basic and acidic residues" evidence="6">
    <location>
        <begin position="382"/>
        <end position="393"/>
    </location>
</feature>
<name>A0A9P0A976_BEMTA</name>
<feature type="region of interest" description="Disordered" evidence="6">
    <location>
        <begin position="1019"/>
        <end position="1827"/>
    </location>
</feature>
<feature type="compositionally biased region" description="Basic residues" evidence="6">
    <location>
        <begin position="1460"/>
        <end position="1473"/>
    </location>
</feature>
<feature type="region of interest" description="Disordered" evidence="6">
    <location>
        <begin position="2178"/>
        <end position="2245"/>
    </location>
</feature>
<dbReference type="Gene3D" id="3.30.160.60">
    <property type="entry name" value="Classic Zinc Finger"/>
    <property type="match status" value="2"/>
</dbReference>
<dbReference type="PROSITE" id="PS50157">
    <property type="entry name" value="ZINC_FINGER_C2H2_2"/>
    <property type="match status" value="6"/>
</dbReference>
<gene>
    <name evidence="8" type="ORF">BEMITA_LOCUS7218</name>
</gene>
<dbReference type="GO" id="GO:0008270">
    <property type="term" value="F:zinc ion binding"/>
    <property type="evidence" value="ECO:0007669"/>
    <property type="project" value="UniProtKB-KW"/>
</dbReference>
<feature type="compositionally biased region" description="Polar residues" evidence="6">
    <location>
        <begin position="1349"/>
        <end position="1374"/>
    </location>
</feature>
<feature type="compositionally biased region" description="Basic and acidic residues" evidence="6">
    <location>
        <begin position="1019"/>
        <end position="1068"/>
    </location>
</feature>
<feature type="domain" description="C2H2-type" evidence="7">
    <location>
        <begin position="4971"/>
        <end position="4999"/>
    </location>
</feature>
<evidence type="ECO:0000256" key="1">
    <source>
        <dbReference type="ARBA" id="ARBA00022723"/>
    </source>
</evidence>
<feature type="compositionally biased region" description="Polar residues" evidence="6">
    <location>
        <begin position="600"/>
        <end position="643"/>
    </location>
</feature>
<feature type="compositionally biased region" description="Basic and acidic residues" evidence="6">
    <location>
        <begin position="1693"/>
        <end position="1712"/>
    </location>
</feature>
<feature type="compositionally biased region" description="Polar residues" evidence="6">
    <location>
        <begin position="519"/>
        <end position="552"/>
    </location>
</feature>
<feature type="domain" description="C2H2-type" evidence="7">
    <location>
        <begin position="2655"/>
        <end position="2682"/>
    </location>
</feature>
<feature type="compositionally biased region" description="Basic and acidic residues" evidence="6">
    <location>
        <begin position="1953"/>
        <end position="1964"/>
    </location>
</feature>
<feature type="region of interest" description="Disordered" evidence="6">
    <location>
        <begin position="5170"/>
        <end position="5193"/>
    </location>
</feature>
<feature type="compositionally biased region" description="Polar residues" evidence="6">
    <location>
        <begin position="490"/>
        <end position="508"/>
    </location>
</feature>
<feature type="compositionally biased region" description="Low complexity" evidence="6">
    <location>
        <begin position="1"/>
        <end position="12"/>
    </location>
</feature>
<feature type="region of interest" description="Disordered" evidence="6">
    <location>
        <begin position="868"/>
        <end position="892"/>
    </location>
</feature>
<feature type="compositionally biased region" description="Low complexity" evidence="6">
    <location>
        <begin position="370"/>
        <end position="381"/>
    </location>
</feature>
<dbReference type="KEGG" id="btab:109034302"/>
<feature type="compositionally biased region" description="Polar residues" evidence="6">
    <location>
        <begin position="312"/>
        <end position="324"/>
    </location>
</feature>
<reference evidence="8" key="1">
    <citation type="submission" date="2021-12" db="EMBL/GenBank/DDBJ databases">
        <authorList>
            <person name="King R."/>
        </authorList>
    </citation>
    <scope>NUCLEOTIDE SEQUENCE</scope>
</reference>
<feature type="region of interest" description="Disordered" evidence="6">
    <location>
        <begin position="4339"/>
        <end position="4362"/>
    </location>
</feature>
<feature type="compositionally biased region" description="Polar residues" evidence="6">
    <location>
        <begin position="4350"/>
        <end position="4361"/>
    </location>
</feature>
<dbReference type="SMART" id="SM00355">
    <property type="entry name" value="ZnF_C2H2"/>
    <property type="match status" value="26"/>
</dbReference>
<feature type="region of interest" description="Disordered" evidence="6">
    <location>
        <begin position="436"/>
        <end position="677"/>
    </location>
</feature>
<keyword evidence="3 5" id="KW-0863">Zinc-finger</keyword>
<feature type="compositionally biased region" description="Polar residues" evidence="6">
    <location>
        <begin position="2089"/>
        <end position="2103"/>
    </location>
</feature>
<feature type="compositionally biased region" description="Basic residues" evidence="6">
    <location>
        <begin position="2205"/>
        <end position="2216"/>
    </location>
</feature>
<evidence type="ECO:0000256" key="3">
    <source>
        <dbReference type="ARBA" id="ARBA00022771"/>
    </source>
</evidence>
<keyword evidence="4" id="KW-0862">Zinc</keyword>
<feature type="compositionally biased region" description="Basic residues" evidence="6">
    <location>
        <begin position="1134"/>
        <end position="1145"/>
    </location>
</feature>
<feature type="compositionally biased region" description="Low complexity" evidence="6">
    <location>
        <begin position="259"/>
        <end position="273"/>
    </location>
</feature>
<feature type="compositionally biased region" description="Basic and acidic residues" evidence="6">
    <location>
        <begin position="1147"/>
        <end position="1164"/>
    </location>
</feature>
<protein>
    <recommendedName>
        <fullName evidence="7">C2H2-type domain-containing protein</fullName>
    </recommendedName>
</protein>
<feature type="compositionally biased region" description="Basic and acidic residues" evidence="6">
    <location>
        <begin position="4339"/>
        <end position="4348"/>
    </location>
</feature>
<feature type="compositionally biased region" description="Basic and acidic residues" evidence="6">
    <location>
        <begin position="1109"/>
        <end position="1133"/>
    </location>
</feature>
<feature type="compositionally biased region" description="Polar residues" evidence="6">
    <location>
        <begin position="397"/>
        <end position="408"/>
    </location>
</feature>
<feature type="compositionally biased region" description="Polar residues" evidence="6">
    <location>
        <begin position="976"/>
        <end position="990"/>
    </location>
</feature>
<feature type="compositionally biased region" description="Basic and acidic residues" evidence="6">
    <location>
        <begin position="1408"/>
        <end position="1419"/>
    </location>
</feature>
<evidence type="ECO:0000256" key="4">
    <source>
        <dbReference type="ARBA" id="ARBA00022833"/>
    </source>
</evidence>
<dbReference type="EMBL" id="OU963865">
    <property type="protein sequence ID" value="CAH0388298.1"/>
    <property type="molecule type" value="Genomic_DNA"/>
</dbReference>
<dbReference type="PANTHER" id="PTHR24403">
    <property type="entry name" value="ZINC FINGER PROTEIN"/>
    <property type="match status" value="1"/>
</dbReference>
<evidence type="ECO:0000313" key="8">
    <source>
        <dbReference type="EMBL" id="CAH0388298.1"/>
    </source>
</evidence>
<feature type="domain" description="C2H2-type" evidence="7">
    <location>
        <begin position="4035"/>
        <end position="4062"/>
    </location>
</feature>
<organism evidence="8 9">
    <name type="scientific">Bemisia tabaci</name>
    <name type="common">Sweetpotato whitefly</name>
    <name type="synonym">Aleurodes tabaci</name>
    <dbReference type="NCBI Taxonomy" id="7038"/>
    <lineage>
        <taxon>Eukaryota</taxon>
        <taxon>Metazoa</taxon>
        <taxon>Ecdysozoa</taxon>
        <taxon>Arthropoda</taxon>
        <taxon>Hexapoda</taxon>
        <taxon>Insecta</taxon>
        <taxon>Pterygota</taxon>
        <taxon>Neoptera</taxon>
        <taxon>Paraneoptera</taxon>
        <taxon>Hemiptera</taxon>
        <taxon>Sternorrhyncha</taxon>
        <taxon>Aleyrodoidea</taxon>
        <taxon>Aleyrodidae</taxon>
        <taxon>Aleyrodinae</taxon>
        <taxon>Bemisia</taxon>
    </lineage>
</organism>
<feature type="compositionally biased region" description="Basic and acidic residues" evidence="6">
    <location>
        <begin position="1445"/>
        <end position="1459"/>
    </location>
</feature>
<dbReference type="InterPro" id="IPR050688">
    <property type="entry name" value="Zinc_finger/UBP_domain"/>
</dbReference>
<feature type="compositionally biased region" description="Polar residues" evidence="6">
    <location>
        <begin position="569"/>
        <end position="583"/>
    </location>
</feature>
<accession>A0A9P0A976</accession>
<evidence type="ECO:0000256" key="6">
    <source>
        <dbReference type="SAM" id="MobiDB-lite"/>
    </source>
</evidence>
<sequence>MDNGESSSSSSGDKNKDEKEDDDKDNLSKEDRLIFDAKFKELQVYVPLIKKLLANYEQKKKAGSCSVQIEKQYQRFRSLHVLFTSKKRCKLDTLLKCEEFFKKRFKNKGNELSPEAGPSKTSEKTDRNEKCEKCLKHYFSPPHAEDCLCCLCNPSAAAGKANYVCSGPKPGPRNEEDLNKKPSNFGKPGSPEEDSKSSSSFGFGFADSGSFSSKFSPRCLPPKSGSSGEKSDVIVITDDEGKSPSKSKTEKIVTETKQTASSSKSSGGALKTSNSQNKLGNQTAGGKPSASESSASNATHEEVWSKARNKQSDQQNKLQFNKVNNIEAKNAAQNRKENKDLKVLNKPPLSRSAKEDQKKMRAEVTNQLDHLSVSSSKTTKLSHTDENKADRPVSFKPSHNLQDSSNPVTIPDLSQVDIPDHVYEIVKNLQLRMPPTFLNSKTPSQTEGSTSKPSSLDQKSENTSRSSVCPYQENFDIEPLLPSDRGLSSMPYTNNLPNLASSSHQPPYSSAHSSVVSSDLNFPSSHNVQIHSTSTNSLRHSMHADQSMNKIPSGTDVKPHSADPRRRPTSNIGGSSAQQSNIQRYLGKPLIADPRRRTSSDLQSSHLSINNQSHTQVTSLAGSWQHPTSRFNSTAISSHSSNAGPIRPYQHPAYTTPQVHPPSVSHHPPAFTSRSVTTSNCIPPSVFSQANRTSRFTPASSPQEFSSPAEDIIMNEDMQMSPDSPEETSTSTCPPKETSGTSRIRSKLAEGITTMQKLGKTPNTPRKDRMISNLKPGVVNDLAASRETKNSLFVDSLVNSQVPCNDKKDPKCTTPVKHSKVPEKNIDTINSLKTHSGGSSSRPPPIRPVGKALLPTPPLGRGNCDNTRFPTSNVPSSFNQKIPPRSTTNSSYNESIRTCFSANNESSSATDFNSTFRSSFHQPSAPNSAGDFNETFRSSFHQPVTPTYSDVLPRTGNPDQYKIAPSSSHRPVDSLLRSQSSPDPADLWSQTASRWNPDVRYNIDKRDRYDDYYSSHHHLDQRSNDRLTGDHRSSDDRFSDHRPSDLRFNDHRTFDRSDYRSRDPRSSDPRVSGSRTGDSRFSESIKSRPSSADPRARMGDAAMNMRKQNIRDEERPGNNRDPRRRSLETEGRPGRSRSRPPRGSKKSTVDDISRSRQKSKDRSCVKTIPEPDEREDFLSPLDNNARKPITSKTGRGYGIQNYKIPKKISQQAPRVDPRRDPDRDSAKKNSVGKESSDQHEISPVELDDSMDVDMDVNVGMNLGNDISVPDDSGNNVVAKSSTAKTERNSPKKSLKSKKEEVAEKQPSKLLTPKEIINEEAKTQVNVVNGGDATDSEFQNEDTKKLTVDSCGSTKPLKSSKVTISSIPQTTSRVVISSDEESLARENESSRLLKEGKPGQSVPSDEDSENHPKKSDENAKNKSTPNRSVKTDPNKIVISDSSDDECTMRVRTNEPNEKLPRGKKLKTKKRKEKTKRKDSSAESDINFDESSEEEKSKASKTSIKKSDVSSDSDSDESHKGKKTKASKKSSSTNKSLVGSDSDSDETSGKKTSKLTNKSISTKKSLIQSDSESDGSSVGKTSKVSKMSSSTNKSDVKNKSAKKKALPGDTSDSDVPLKKSSSKKVKGIVKNVKVHDQTTDSSSSEGSDADSIKSKKKMRKKKQSGTKESQSSSSDSSSSASSIDSVNKQKKKKKSGSDKCSRACKQKDKSKMSESKITSSKKSGSKKNSKPTAEIIISSDSDSSDDEVLAVKVKKIKETCSSDGIRDKPSTDSKNTPSTKKQIIESDAKHQNNDVEDLIKPIENKKDQISCNKVDSTSDTNEPGAPKTQAATKDVLSLITDSLSSNTAFTPLLITMLLQEKLGPKFLENVELVAKLMEGDTLDKIKDLLTGKDKASSSSAEPIKREQDTPKAKSTETSEGTASEIVPDEHLSASSEYDGVIAKEDISKPANESVLKCKETDGHDENAGEITKTQVLPEVPQGDENGQLLSASEPEKSLSLNASLTEPEPEEGLSEPAAGCSAQDLATESSNASAVQNSNTGVTLNQGKYGLDVETVPDKSVLESQPVKVTNKVEHPRKRKRGKKALKKKAVTNSKQSSVHLLQNSADSLSIEERNQIYKEMCVGAVKNFETGPKQRKTKNELDKLHEDLRESFISQDVIKATGIRSCRVKAHEMDLMSPDDSLEKIPIARGRKKSSERLETNDKSTKNKAAKVKRKPSSQHINSSDSDEDSHKKPKRNSTDSPPPVLEAFTDLKENESLGVNELPSKSESPEKAPPQLYPSHEILPLIDPPSFFDLPEIYALDYFTPKFRRKRFNLAEFKSKYFVVKKQTSPSAGCSINAKHIVKFFGCGRRLDRKRKITSISEISTNSSGLSEPKKRKVVQNQVQPVPKARVSVKNIALSTSKMTSGRMTRMQVNKEDQKKAGSTEPIKIKTAEEVKSAIKMRKAAHMEEPDLDDFILILDKNSEKWSRVKNSLQAFNSITPKVTAEEAAIQYELKSEVDWTDPDYYFKFGASMDCKLCSYSGCHISDHYLLYHSEDQVLSSRLHHEEGESAIAESIFLDYSDVPDEFLIRFPASKECDGTVLNKESLNKLLLKKWLKDHSDNLTGVFQSLVNNCVLERDSNATLSINDEIKPKILTDLSDLLYRAYRAKMRSNLFLCRMCNNIYDNARKFFEHCSFHTGEYLYECTPCQLILPSIDDFVSHEESAPGNHFLSNRYLLPPESSILFGYICSSCNFVQLVYENLVRHLTYHKNDKFEPQIVRINMSKLSSDLFAESCEDAVAKKWHDYKKEDITSCSCPKFYLSFDDPKDVAKHFEKLSLKEICGSNPNDSTKCANPFARSFSSPKHKSNITFTDHKAPLPSSHSFGKIITVREIEHTNLEKIILRLSKAGKEPYLFSKSLRTNVIQLSKEHAAKPQDLIMDEEGRNTEHNYAFINSGPESFSIQLDKENSPQSRIKFLEDLHNRLKTKGGRNYLTELEKKLKLTEVEAMDLSEVLPLSLKKFAPNILKSKTSLESEAPTIHIPDSVECSLPKIMNVIDFNLHMTTESSESSVSILKPSNAFLNIGNLLTSSHSKESSTPKTCKPLPSLLSVKKPPQNQKYTMKDPAVRKLRVGPIGAVKEVNHVAFSCFAPLKSGKMCSHRTDTVEQLVTHFNSFHTDVKWTGLCEPCGQTIVARGLEKYPISIASNHLVSAHLSPVTIFELIKPTANPAITSVEGIPPESRPHTVIKNSPALPSCIITSPSKAVTTELPESSSSGVGNVVQVPPPLPQQPRLRVRPLEEMLDRKLLDQQMRDSSTAEKDAESGIQISSVMSLSSLGEDSPLKFVSETQVNSTESELPLSILLNTDKLLYLTPLGPKRLSSIMLRDPGSESGSIKSMYKFKLQSGIAMEELLKGQSTSFINAVKASPGYVLFMYCRVCSIYHHINIDLFKIECPRRPRRLILTSSELKFAITESSMVNHRMTHTAYPLLILQNIVKSPECYEAMLGPASLVKLYKCMGAVCSFSAVNGTSFIRHITNHETHVRAFIKRIGRNKAASMHLKTKEWNLCAYCGFDAEGPIDLKQHIEDEHGRSQFQCGHCFYRGFAKWHVAWHQVYAHEGLPPLIFACYAATTKALQPPNVDNLKPYKCAVGSCNFQTFARNSFQDHLSSQHINCNYLACHVCGVQYFTIDKLIMHYKLHNYYQYQCLYCNDGSESQDDMKLHLLNNHFSRASYIINRILPNESQRQLQSKITWAKTNALDDKITFVLLKETQDEVKAISCNMPVMDDCEDVAIEEEVYLQMIAHVMDLRAQKSRATVENSEQEEVEFEAVIRNSNEEGAFADSRQNFTPQFSNAQSSGLETNLLPFIRITTPDQRRKIEEKKQLHQSTLENRLKTLEGVYNPESRLLLLQTPTDNLKNLKDILSASTSSPSLTKYLQNPSDLKKDTGTFELTQDCIDSLSLDFNNSVDLNTLYDMVDSPAVITETSQANCNQPSNDAVNGISSIYLNQTSDNAEDTGLSGLELYRCGNEGCTFAAESSNDLKDHVLMCDLSRSSSSLTCVHCKKLCKAATNLVEHLRTHGTQRFFCSLCTMRAPVPYRISTHLKSAHRINSARLHPVNPLQTDIDNSVFILVPKDKQLIGVNKVNAKTGCKISFSPSEISDIPHQKIYAEPMWCAVCPYKSMIRINLLNHLRNHAIGNEPLIKDYFNPLSTSESIEPEPLTNHALSARMAEEKAMKEAGAPVLTEHIMEDLHSNFLTEFVPPNGRYKCHVPDCSYITVDASTLCNHLKSLHSDVKTYLCPHCPPNLAQAVKLDKIRSHLKFHDDTLLKCSYCDFYHHKKHTVDRHVVLKHPSFAQKTELIRGSESSKVDSPDISQASSDSQRGTLKPWHCGLCRVRSFVQAEIAEHCFSVHGVYNQYKCVLCTYSNNSLYDFNAHYLEKHHGVSKQILCVYEEVTSFNDNDPVNNVLDSRDICHYIPEKFRLKNGLAEERVSLSTEDYIKLKGRNRMLAALGIDDKNGLHGPVGEPDSKGNFVCPRCKEYRTSNVDDMKCHMYRELNYKLFKCGHCNLASSQFHDLFIHSEEHVRLGDEACVQQLEPNPDYDAWIDRMIAVQKSMMKSKKEGQSKEDPPAVENKFWRFGVCSRECMPSYQHYCPNIPVSRPVEEDTPTQDTDKYRQPPVSDDSDVDNYIDMIVSDDEGPYKLAQESIPAPTESISASLTLPGSKIEKYRKSKLLPKIDLKPPQYSVLDESELQLLESSSEDEIIVDSDDGEVESGSGLKPDLNDSPGAFTHKCVDCGKGYSTTWSLKLHIRRVHLVTSEYVCRLCKESFQHHQTMKSHLTKMHGDSTDKNYTVLTIADKASAITPEFWAKRYNIQEEPAKKVPKKLSTTLQDELRYSCCHCPYKSTDLAAMYVHWRQKHKDPQLLTNGKIRPSTNLPFGYRNISKKVDSAEDKALYECIHCGFRSSMQKIIPHHLTLHSAEEFLIKCLGQVKYKCAVCHMDFLSIDNLKRHFSQAHPGKEVQCHCFSRSDLPSFSRLDDGKKSVNFLAHCNKPGKLIFFGCPVCRFFSDDPKKMLFHLRKHIDVYFCKGCKKSFPDVHEANYHCHYQCTKSLRVKSVKKSRLSRRQWEELKGSVKCYERSITAYHLSKKYLPVEMPQKKKKHRSKGIPQKSDVKRMKLSHCAKKSTASIGMPAASTNTSGVRVSQTARKSTGPRTTYDNSMVPFSFYGRKPDLVDFNQVNISFQFGGSQMLRPVSVLCDLLKINLNPIVRVLDYRKIRLKRKKNPELVEIND</sequence>
<feature type="domain" description="C2H2-type" evidence="7">
    <location>
        <begin position="4769"/>
        <end position="4792"/>
    </location>
</feature>
<feature type="compositionally biased region" description="Polar residues" evidence="6">
    <location>
        <begin position="935"/>
        <end position="948"/>
    </location>
</feature>
<feature type="compositionally biased region" description="Basic and acidic residues" evidence="6">
    <location>
        <begin position="1754"/>
        <end position="1769"/>
    </location>
</feature>
<feature type="region of interest" description="Disordered" evidence="6">
    <location>
        <begin position="2055"/>
        <end position="2103"/>
    </location>
</feature>
<feature type="region of interest" description="Disordered" evidence="6">
    <location>
        <begin position="170"/>
        <end position="413"/>
    </location>
</feature>
<evidence type="ECO:0000259" key="7">
    <source>
        <dbReference type="PROSITE" id="PS50157"/>
    </source>
</evidence>
<feature type="compositionally biased region" description="Basic and acidic residues" evidence="6">
    <location>
        <begin position="2192"/>
        <end position="2204"/>
    </location>
</feature>
<feature type="region of interest" description="Disordered" evidence="6">
    <location>
        <begin position="719"/>
        <end position="744"/>
    </location>
</feature>
<feature type="compositionally biased region" description="Polar residues" evidence="6">
    <location>
        <begin position="1807"/>
        <end position="1819"/>
    </location>
</feature>
<feature type="region of interest" description="Disordered" evidence="6">
    <location>
        <begin position="1"/>
        <end position="27"/>
    </location>
</feature>
<feature type="compositionally biased region" description="Basic and acidic residues" evidence="6">
    <location>
        <begin position="239"/>
        <end position="254"/>
    </location>
</feature>
<feature type="compositionally biased region" description="Low complexity" evidence="6">
    <location>
        <begin position="509"/>
        <end position="518"/>
    </location>
</feature>
<feature type="compositionally biased region" description="Acidic residues" evidence="6">
    <location>
        <begin position="1245"/>
        <end position="1254"/>
    </location>
</feature>
<evidence type="ECO:0000256" key="5">
    <source>
        <dbReference type="PROSITE-ProRule" id="PRU00042"/>
    </source>
</evidence>
<feature type="compositionally biased region" description="Polar residues" evidence="6">
    <location>
        <begin position="5172"/>
        <end position="5193"/>
    </location>
</feature>
<keyword evidence="1" id="KW-0479">Metal-binding</keyword>
<feature type="compositionally biased region" description="Basic and acidic residues" evidence="6">
    <location>
        <begin position="1215"/>
        <end position="1227"/>
    </location>
</feature>
<keyword evidence="2" id="KW-0677">Repeat</keyword>
<feature type="compositionally biased region" description="Low complexity" evidence="6">
    <location>
        <begin position="1572"/>
        <end position="1591"/>
    </location>
</feature>
<feature type="compositionally biased region" description="Low complexity" evidence="6">
    <location>
        <begin position="721"/>
        <end position="739"/>
    </location>
</feature>
<feature type="compositionally biased region" description="Polar residues" evidence="6">
    <location>
        <begin position="904"/>
        <end position="927"/>
    </location>
</feature>